<feature type="domain" description="Acyltransferase 3" evidence="2">
    <location>
        <begin position="70"/>
        <end position="449"/>
    </location>
</feature>
<keyword evidence="1" id="KW-0472">Membrane</keyword>
<feature type="transmembrane region" description="Helical" evidence="1">
    <location>
        <begin position="20"/>
        <end position="46"/>
    </location>
</feature>
<feature type="transmembrane region" description="Helical" evidence="1">
    <location>
        <begin position="105"/>
        <end position="126"/>
    </location>
</feature>
<organism evidence="3 4">
    <name type="scientific">Heterodera schachtii</name>
    <name type="common">Sugarbeet cyst nematode worm</name>
    <name type="synonym">Tylenchus schachtii</name>
    <dbReference type="NCBI Taxonomy" id="97005"/>
    <lineage>
        <taxon>Eukaryota</taxon>
        <taxon>Metazoa</taxon>
        <taxon>Ecdysozoa</taxon>
        <taxon>Nematoda</taxon>
        <taxon>Chromadorea</taxon>
        <taxon>Rhabditida</taxon>
        <taxon>Tylenchina</taxon>
        <taxon>Tylenchomorpha</taxon>
        <taxon>Tylenchoidea</taxon>
        <taxon>Heteroderidae</taxon>
        <taxon>Heteroderinae</taxon>
        <taxon>Heterodera</taxon>
    </lineage>
</organism>
<dbReference type="Pfam" id="PF01757">
    <property type="entry name" value="Acyl_transf_3"/>
    <property type="match status" value="1"/>
</dbReference>
<feature type="transmembrane region" description="Helical" evidence="1">
    <location>
        <begin position="361"/>
        <end position="381"/>
    </location>
</feature>
<comment type="caution">
    <text evidence="3">The sequence shown here is derived from an EMBL/GenBank/DDBJ whole genome shotgun (WGS) entry which is preliminary data.</text>
</comment>
<sequence length="465" mass="52512">MLLGLAAAFDDHFQHFPWLFSALFGWLLLLFLLLALFPSFSANLSLQLVSPRRALIALFRAPNPTEHYLAFLDIFRIGAICWVISNHLGSEGRLDSVHSLPIFGPILGNSALGVEVFLVLSGFLAARSWHRRWQSDLGFWPNSLNFLLHRWLRLAPTTMAFVFLAAEMSRLAFPLFHQTIAANCTGAQFFSFALLLNNWSRPNCFGYLWHFGLDWQCHLIAPFLLHLLFRRQSVGLIVVAVLVIGSMCLRAFKCVSNGICNKSDVDIPFVSVRPEHVSLVQMYMRPMTKCGPFLVGLLLGVFSLSLTVSSPPKWAEKLKTQQKKLFCAGFCLAVGCVYGILPEYWYPNDGVTLYNTLYTASFRTLFACGIGLMMLSCLLSTKSSFRPRLIHRIFAVFARLTFSVALTHMPIVFLFTRITAFQETESPFSLIIALPPAILMSFTVATIFYCFIHWPISQIISRIIK</sequence>
<dbReference type="EMBL" id="JBICCN010000015">
    <property type="protein sequence ID" value="KAL3103247.1"/>
    <property type="molecule type" value="Genomic_DNA"/>
</dbReference>
<evidence type="ECO:0000256" key="1">
    <source>
        <dbReference type="SAM" id="Phobius"/>
    </source>
</evidence>
<dbReference type="InterPro" id="IPR002656">
    <property type="entry name" value="Acyl_transf_3_dom"/>
</dbReference>
<evidence type="ECO:0000313" key="4">
    <source>
        <dbReference type="Proteomes" id="UP001620645"/>
    </source>
</evidence>
<accession>A0ABD2KJY0</accession>
<feature type="transmembrane region" description="Helical" evidence="1">
    <location>
        <begin position="324"/>
        <end position="341"/>
    </location>
</feature>
<evidence type="ECO:0000313" key="3">
    <source>
        <dbReference type="EMBL" id="KAL3103247.1"/>
    </source>
</evidence>
<keyword evidence="4" id="KW-1185">Reference proteome</keyword>
<dbReference type="PANTHER" id="PTHR11161">
    <property type="entry name" value="O-ACYLTRANSFERASE"/>
    <property type="match status" value="1"/>
</dbReference>
<feature type="transmembrane region" description="Helical" evidence="1">
    <location>
        <begin position="393"/>
        <end position="416"/>
    </location>
</feature>
<feature type="transmembrane region" description="Helical" evidence="1">
    <location>
        <begin position="293"/>
        <end position="312"/>
    </location>
</feature>
<dbReference type="PANTHER" id="PTHR11161:SF12">
    <property type="entry name" value="ACYLTRANSFERASE 3 DOMAIN-CONTAINING PROTEIN-RELATED"/>
    <property type="match status" value="1"/>
</dbReference>
<protein>
    <recommendedName>
        <fullName evidence="2">Acyltransferase 3 domain-containing protein</fullName>
    </recommendedName>
</protein>
<gene>
    <name evidence="3" type="ORF">niasHS_002433</name>
</gene>
<name>A0ABD2KJY0_HETSC</name>
<reference evidence="3 4" key="1">
    <citation type="submission" date="2024-10" db="EMBL/GenBank/DDBJ databases">
        <authorList>
            <person name="Kim D."/>
        </authorList>
    </citation>
    <scope>NUCLEOTIDE SEQUENCE [LARGE SCALE GENOMIC DNA]</scope>
    <source>
        <strain evidence="3">Taebaek</strain>
    </source>
</reference>
<feature type="transmembrane region" description="Helical" evidence="1">
    <location>
        <begin position="67"/>
        <end position="85"/>
    </location>
</feature>
<keyword evidence="1" id="KW-1133">Transmembrane helix</keyword>
<dbReference type="InterPro" id="IPR052728">
    <property type="entry name" value="O2_lipid_transport_reg"/>
</dbReference>
<proteinExistence type="predicted"/>
<dbReference type="AlphaFoldDB" id="A0ABD2KJY0"/>
<keyword evidence="1" id="KW-0812">Transmembrane</keyword>
<feature type="transmembrane region" description="Helical" evidence="1">
    <location>
        <begin position="428"/>
        <end position="452"/>
    </location>
</feature>
<feature type="transmembrane region" description="Helical" evidence="1">
    <location>
        <begin position="234"/>
        <end position="252"/>
    </location>
</feature>
<evidence type="ECO:0000259" key="2">
    <source>
        <dbReference type="Pfam" id="PF01757"/>
    </source>
</evidence>
<dbReference type="Proteomes" id="UP001620645">
    <property type="component" value="Unassembled WGS sequence"/>
</dbReference>